<evidence type="ECO:0000256" key="3">
    <source>
        <dbReference type="ARBA" id="ARBA00023143"/>
    </source>
</evidence>
<keyword evidence="3 4" id="KW-0975">Bacterial flagellum</keyword>
<keyword evidence="7" id="KW-1185">Reference proteome</keyword>
<sequence>MVAPVNLLSTSSVGTPNLNTATGSNSVSSVSKSFSNVLNDALDKVNGAENGSEQAVSQLVNGTADNLHDVTIAMEKSEIMLKLAVQVRDKAVSAYQDIMRMQV</sequence>
<evidence type="ECO:0000256" key="5">
    <source>
        <dbReference type="NCBIfam" id="TIGR00205"/>
    </source>
</evidence>
<evidence type="ECO:0000256" key="4">
    <source>
        <dbReference type="HAMAP-Rule" id="MF_00724"/>
    </source>
</evidence>
<dbReference type="Proteomes" id="UP000628775">
    <property type="component" value="Unassembled WGS sequence"/>
</dbReference>
<protein>
    <recommendedName>
        <fullName evidence="4 5">Flagellar hook-basal body complex protein FliE</fullName>
    </recommendedName>
</protein>
<comment type="similarity">
    <text evidence="2 4">Belongs to the FliE family.</text>
</comment>
<dbReference type="NCBIfam" id="TIGR00205">
    <property type="entry name" value="fliE"/>
    <property type="match status" value="1"/>
</dbReference>
<organism evidence="6 7">
    <name type="scientific">Pullulanibacillus camelliae</name>
    <dbReference type="NCBI Taxonomy" id="1707096"/>
    <lineage>
        <taxon>Bacteria</taxon>
        <taxon>Bacillati</taxon>
        <taxon>Bacillota</taxon>
        <taxon>Bacilli</taxon>
        <taxon>Bacillales</taxon>
        <taxon>Sporolactobacillaceae</taxon>
        <taxon>Pullulanibacillus</taxon>
    </lineage>
</organism>
<comment type="subcellular location">
    <subcellularLocation>
        <location evidence="1 4">Bacterial flagellum basal body</location>
    </subcellularLocation>
</comment>
<dbReference type="GO" id="GO:0005198">
    <property type="term" value="F:structural molecule activity"/>
    <property type="evidence" value="ECO:0007669"/>
    <property type="project" value="UniProtKB-UniRule"/>
</dbReference>
<evidence type="ECO:0000313" key="6">
    <source>
        <dbReference type="EMBL" id="GGE42104.1"/>
    </source>
</evidence>
<dbReference type="PANTHER" id="PTHR34653:SF1">
    <property type="entry name" value="FLAGELLAR HOOK-BASAL BODY COMPLEX PROTEIN FLIE"/>
    <property type="match status" value="1"/>
</dbReference>
<accession>A0A8J2YH97</accession>
<dbReference type="AlphaFoldDB" id="A0A8J2YH97"/>
<name>A0A8J2YH97_9BACL</name>
<dbReference type="EMBL" id="BMIR01000008">
    <property type="protein sequence ID" value="GGE42104.1"/>
    <property type="molecule type" value="Genomic_DNA"/>
</dbReference>
<comment type="caution">
    <text evidence="6">The sequence shown here is derived from an EMBL/GenBank/DDBJ whole genome shotgun (WGS) entry which is preliminary data.</text>
</comment>
<dbReference type="RefSeq" id="WP_188693308.1">
    <property type="nucleotide sequence ID" value="NZ_BMIR01000008.1"/>
</dbReference>
<evidence type="ECO:0000256" key="2">
    <source>
        <dbReference type="ARBA" id="ARBA00009272"/>
    </source>
</evidence>
<dbReference type="Pfam" id="PF02049">
    <property type="entry name" value="FliE"/>
    <property type="match status" value="1"/>
</dbReference>
<dbReference type="GO" id="GO:0003774">
    <property type="term" value="F:cytoskeletal motor activity"/>
    <property type="evidence" value="ECO:0007669"/>
    <property type="project" value="InterPro"/>
</dbReference>
<dbReference type="PRINTS" id="PR01006">
    <property type="entry name" value="FLGHOOKFLIE"/>
</dbReference>
<dbReference type="InterPro" id="IPR001624">
    <property type="entry name" value="FliE"/>
</dbReference>
<reference evidence="6" key="2">
    <citation type="submission" date="2020-09" db="EMBL/GenBank/DDBJ databases">
        <authorList>
            <person name="Sun Q."/>
            <person name="Zhou Y."/>
        </authorList>
    </citation>
    <scope>NUCLEOTIDE SEQUENCE</scope>
    <source>
        <strain evidence="6">CGMCC 1.15371</strain>
    </source>
</reference>
<dbReference type="GO" id="GO:0071973">
    <property type="term" value="P:bacterial-type flagellum-dependent cell motility"/>
    <property type="evidence" value="ECO:0007669"/>
    <property type="project" value="InterPro"/>
</dbReference>
<gene>
    <name evidence="4" type="primary">fliE</name>
    <name evidence="6" type="ORF">GCM10011391_21120</name>
</gene>
<dbReference type="HAMAP" id="MF_00724">
    <property type="entry name" value="FliE"/>
    <property type="match status" value="1"/>
</dbReference>
<dbReference type="PANTHER" id="PTHR34653">
    <property type="match status" value="1"/>
</dbReference>
<reference evidence="6" key="1">
    <citation type="journal article" date="2014" name="Int. J. Syst. Evol. Microbiol.">
        <title>Complete genome sequence of Corynebacterium casei LMG S-19264T (=DSM 44701T), isolated from a smear-ripened cheese.</title>
        <authorList>
            <consortium name="US DOE Joint Genome Institute (JGI-PGF)"/>
            <person name="Walter F."/>
            <person name="Albersmeier A."/>
            <person name="Kalinowski J."/>
            <person name="Ruckert C."/>
        </authorList>
    </citation>
    <scope>NUCLEOTIDE SEQUENCE</scope>
    <source>
        <strain evidence="6">CGMCC 1.15371</strain>
    </source>
</reference>
<evidence type="ECO:0000256" key="1">
    <source>
        <dbReference type="ARBA" id="ARBA00004117"/>
    </source>
</evidence>
<proteinExistence type="inferred from homology"/>
<evidence type="ECO:0000313" key="7">
    <source>
        <dbReference type="Proteomes" id="UP000628775"/>
    </source>
</evidence>
<dbReference type="GO" id="GO:0009425">
    <property type="term" value="C:bacterial-type flagellum basal body"/>
    <property type="evidence" value="ECO:0007669"/>
    <property type="project" value="UniProtKB-SubCell"/>
</dbReference>